<dbReference type="Proteomes" id="UP000095280">
    <property type="component" value="Unplaced"/>
</dbReference>
<keyword evidence="2" id="KW-0472">Membrane</keyword>
<evidence type="ECO:0000313" key="5">
    <source>
        <dbReference type="WBParaSite" id="maker-uti_cns_0013132-snap-gene-0.2-mRNA-1"/>
    </source>
</evidence>
<feature type="domain" description="C2" evidence="3">
    <location>
        <begin position="253"/>
        <end position="355"/>
    </location>
</feature>
<dbReference type="GO" id="GO:0046872">
    <property type="term" value="F:metal ion binding"/>
    <property type="evidence" value="ECO:0007669"/>
    <property type="project" value="UniProtKB-KW"/>
</dbReference>
<dbReference type="PRINTS" id="PR00360">
    <property type="entry name" value="C2DOMAIN"/>
</dbReference>
<sequence length="355" mass="40238">MDRVMRDNEALQAMERNRIRHGAPFLLLALDHSNVKVSVIVSVIVSVMVSVIVSVIVSMIVSVIVSVIVSIIVSVIVSVKVSVIVSIIMSVIVSVIVSIIVSVIVSVKVLDIATIPLPIARVTDSLLLGESRNMEGENLRAHDANGLSDPYVKVHLLPDTGKRTKLRTRTCQRTLNPLWDEEFCYSGITKAEIEAKMLRLSVLDEDTIGFEWMGEILYPLSHLLHSGKKEYSQIFLQPKNFELDRSLKLEDDDRGKILIGLYYAPAKNELTVRIIQCVNLIAMDPNGYSDPFVKLHLKPDDGTPKKCKTEFKRRTLNPEFEERVLRRETQPLEALLRQPYQRHERWHALWPELSM</sequence>
<accession>A0A1I8IJ93</accession>
<name>A0A1I8IJ93_9PLAT</name>
<feature type="transmembrane region" description="Helical" evidence="2">
    <location>
        <begin position="83"/>
        <end position="105"/>
    </location>
</feature>
<dbReference type="GO" id="GO:0098793">
    <property type="term" value="C:presynapse"/>
    <property type="evidence" value="ECO:0007669"/>
    <property type="project" value="GOC"/>
</dbReference>
<dbReference type="WBParaSite" id="maker-uti_cns_0013132-snap-gene-0.2-mRNA-1">
    <property type="protein sequence ID" value="maker-uti_cns_0013132-snap-gene-0.2-mRNA-1"/>
    <property type="gene ID" value="maker-uti_cns_0013132-snap-gene-0.2"/>
</dbReference>
<organism evidence="4 5">
    <name type="scientific">Macrostomum lignano</name>
    <dbReference type="NCBI Taxonomy" id="282301"/>
    <lineage>
        <taxon>Eukaryota</taxon>
        <taxon>Metazoa</taxon>
        <taxon>Spiralia</taxon>
        <taxon>Lophotrochozoa</taxon>
        <taxon>Platyhelminthes</taxon>
        <taxon>Rhabditophora</taxon>
        <taxon>Macrostomorpha</taxon>
        <taxon>Macrostomida</taxon>
        <taxon>Macrostomidae</taxon>
        <taxon>Macrostomum</taxon>
    </lineage>
</organism>
<reference evidence="5" key="1">
    <citation type="submission" date="2016-11" db="UniProtKB">
        <authorList>
            <consortium name="WormBaseParasite"/>
        </authorList>
    </citation>
    <scope>IDENTIFICATION</scope>
</reference>
<dbReference type="SMART" id="SM00239">
    <property type="entry name" value="C2"/>
    <property type="match status" value="2"/>
</dbReference>
<dbReference type="GO" id="GO:0017158">
    <property type="term" value="P:regulation of calcium ion-dependent exocytosis"/>
    <property type="evidence" value="ECO:0007669"/>
    <property type="project" value="TreeGrafter"/>
</dbReference>
<dbReference type="PROSITE" id="PS50004">
    <property type="entry name" value="C2"/>
    <property type="match status" value="2"/>
</dbReference>
<feature type="transmembrane region" description="Helical" evidence="2">
    <location>
        <begin position="51"/>
        <end position="76"/>
    </location>
</feature>
<evidence type="ECO:0000256" key="2">
    <source>
        <dbReference type="SAM" id="Phobius"/>
    </source>
</evidence>
<feature type="domain" description="C2" evidence="3">
    <location>
        <begin position="111"/>
        <end position="235"/>
    </location>
</feature>
<dbReference type="SUPFAM" id="SSF49562">
    <property type="entry name" value="C2 domain (Calcium/lipid-binding domain, CaLB)"/>
    <property type="match status" value="2"/>
</dbReference>
<evidence type="ECO:0000256" key="1">
    <source>
        <dbReference type="ARBA" id="ARBA00022723"/>
    </source>
</evidence>
<dbReference type="InterPro" id="IPR035892">
    <property type="entry name" value="C2_domain_sf"/>
</dbReference>
<keyword evidence="2" id="KW-0812">Transmembrane</keyword>
<dbReference type="Pfam" id="PF00168">
    <property type="entry name" value="C2"/>
    <property type="match status" value="2"/>
</dbReference>
<dbReference type="GO" id="GO:0061669">
    <property type="term" value="P:spontaneous neurotransmitter secretion"/>
    <property type="evidence" value="ECO:0007669"/>
    <property type="project" value="TreeGrafter"/>
</dbReference>
<dbReference type="PANTHER" id="PTHR45729:SF6">
    <property type="entry name" value="RABPHILIN, ISOFORM A"/>
    <property type="match status" value="1"/>
</dbReference>
<proteinExistence type="predicted"/>
<dbReference type="Gene3D" id="2.60.40.150">
    <property type="entry name" value="C2 domain"/>
    <property type="match status" value="2"/>
</dbReference>
<dbReference type="PANTHER" id="PTHR45729">
    <property type="entry name" value="RABPHILIN, ISOFORM A"/>
    <property type="match status" value="1"/>
</dbReference>
<protein>
    <submittedName>
        <fullName evidence="5">C2 domain-containing protein</fullName>
    </submittedName>
</protein>
<keyword evidence="1" id="KW-0479">Metal-binding</keyword>
<dbReference type="InterPro" id="IPR000008">
    <property type="entry name" value="C2_dom"/>
</dbReference>
<feature type="transmembrane region" description="Helical" evidence="2">
    <location>
        <begin position="21"/>
        <end position="45"/>
    </location>
</feature>
<dbReference type="GO" id="GO:0006887">
    <property type="term" value="P:exocytosis"/>
    <property type="evidence" value="ECO:0007669"/>
    <property type="project" value="TreeGrafter"/>
</dbReference>
<dbReference type="InterPro" id="IPR043566">
    <property type="entry name" value="Rabphilin/DOC2/Noc2"/>
</dbReference>
<dbReference type="AlphaFoldDB" id="A0A1I8IJ93"/>
<keyword evidence="2" id="KW-1133">Transmembrane helix</keyword>
<evidence type="ECO:0000259" key="3">
    <source>
        <dbReference type="PROSITE" id="PS50004"/>
    </source>
</evidence>
<keyword evidence="4" id="KW-1185">Reference proteome</keyword>
<evidence type="ECO:0000313" key="4">
    <source>
        <dbReference type="Proteomes" id="UP000095280"/>
    </source>
</evidence>